<reference evidence="3" key="1">
    <citation type="journal article" date="2013" name="Nat. Genet.">
        <title>The Capsella rubella genome and the genomic consequences of rapid mating system evolution.</title>
        <authorList>
            <person name="Slotte T."/>
            <person name="Hazzouri K.M."/>
            <person name="Agren J.A."/>
            <person name="Koenig D."/>
            <person name="Maumus F."/>
            <person name="Guo Y.L."/>
            <person name="Steige K."/>
            <person name="Platts A.E."/>
            <person name="Escobar J.S."/>
            <person name="Newman L.K."/>
            <person name="Wang W."/>
            <person name="Mandakova T."/>
            <person name="Vello E."/>
            <person name="Smith L.M."/>
            <person name="Henz S.R."/>
            <person name="Steffen J."/>
            <person name="Takuno S."/>
            <person name="Brandvain Y."/>
            <person name="Coop G."/>
            <person name="Andolfatto P."/>
            <person name="Hu T.T."/>
            <person name="Blanchette M."/>
            <person name="Clark R.M."/>
            <person name="Quesneville H."/>
            <person name="Nordborg M."/>
            <person name="Gaut B.S."/>
            <person name="Lysak M.A."/>
            <person name="Jenkins J."/>
            <person name="Grimwood J."/>
            <person name="Chapman J."/>
            <person name="Prochnik S."/>
            <person name="Shu S."/>
            <person name="Rokhsar D."/>
            <person name="Schmutz J."/>
            <person name="Weigel D."/>
            <person name="Wright S.I."/>
        </authorList>
    </citation>
    <scope>NUCLEOTIDE SEQUENCE [LARGE SCALE GENOMIC DNA]</scope>
    <source>
        <strain evidence="3">cv. Monte Gargano</strain>
    </source>
</reference>
<evidence type="ECO:0000313" key="2">
    <source>
        <dbReference type="EMBL" id="EOA25540.1"/>
    </source>
</evidence>
<dbReference type="PROSITE" id="PS50181">
    <property type="entry name" value="FBOX"/>
    <property type="match status" value="1"/>
</dbReference>
<name>R0HK11_9BRAS</name>
<feature type="domain" description="F-box" evidence="1">
    <location>
        <begin position="6"/>
        <end position="62"/>
    </location>
</feature>
<dbReference type="InterPro" id="IPR053781">
    <property type="entry name" value="F-box_AtFBL13-like"/>
</dbReference>
<dbReference type="InterPro" id="IPR036047">
    <property type="entry name" value="F-box-like_dom_sf"/>
</dbReference>
<dbReference type="InterPro" id="IPR055411">
    <property type="entry name" value="LRR_FXL15/At3g58940/PEG3-like"/>
</dbReference>
<protein>
    <recommendedName>
        <fullName evidence="1">F-box domain-containing protein</fullName>
    </recommendedName>
</protein>
<dbReference type="SUPFAM" id="SSF52047">
    <property type="entry name" value="RNI-like"/>
    <property type="match status" value="1"/>
</dbReference>
<dbReference type="Pfam" id="PF00646">
    <property type="entry name" value="F-box"/>
    <property type="match status" value="1"/>
</dbReference>
<dbReference type="Gene3D" id="3.80.10.10">
    <property type="entry name" value="Ribonuclease Inhibitor"/>
    <property type="match status" value="1"/>
</dbReference>
<dbReference type="InterPro" id="IPR006566">
    <property type="entry name" value="FBD"/>
</dbReference>
<dbReference type="Proteomes" id="UP000029121">
    <property type="component" value="Unassembled WGS sequence"/>
</dbReference>
<keyword evidence="3" id="KW-1185">Reference proteome</keyword>
<dbReference type="Pfam" id="PF24758">
    <property type="entry name" value="LRR_At5g56370"/>
    <property type="match status" value="1"/>
</dbReference>
<dbReference type="SMART" id="SM00256">
    <property type="entry name" value="FBOX"/>
    <property type="match status" value="1"/>
</dbReference>
<dbReference type="InterPro" id="IPR050232">
    <property type="entry name" value="FBL13/AtMIF1-like"/>
</dbReference>
<evidence type="ECO:0000313" key="3">
    <source>
        <dbReference type="Proteomes" id="UP000029121"/>
    </source>
</evidence>
<evidence type="ECO:0000259" key="1">
    <source>
        <dbReference type="PROSITE" id="PS50181"/>
    </source>
</evidence>
<dbReference type="PANTHER" id="PTHR31900">
    <property type="entry name" value="F-BOX/RNI SUPERFAMILY PROTEIN-RELATED"/>
    <property type="match status" value="1"/>
</dbReference>
<dbReference type="Gene3D" id="1.20.1280.50">
    <property type="match status" value="1"/>
</dbReference>
<dbReference type="InterPro" id="IPR013101">
    <property type="entry name" value="LRR_PRU1-like"/>
</dbReference>
<dbReference type="InterPro" id="IPR001810">
    <property type="entry name" value="F-box_dom"/>
</dbReference>
<dbReference type="AlphaFoldDB" id="R0HK11"/>
<proteinExistence type="predicted"/>
<accession>R0HK11</accession>
<gene>
    <name evidence="2" type="ORF">CARUB_v10018885mg</name>
</gene>
<dbReference type="InterPro" id="IPR032675">
    <property type="entry name" value="LRR_dom_sf"/>
</dbReference>
<sequence>MTKNGCSNINELPDDLILKILSFISTKHVVVTSLLSKRWKSLWTRVPILKFDVGDHTRFERFMDKSLSSHQSHVLESLHVKLSVVRWNKDIGPWIRTALDHHHSHLRELEIDACIVHTLLPPELFTCARLVVLKLQGIVIDVKGPLTRVCLPSLKTLHIDQSSLFDIDSLQMLLSTCNCLTDLMVIRKSGFFFAEYDVSWCKTLVALKLEGLKDVISIASSAVSLPFLKTLHVARMVDFNNGSFCRLLSNCPVLSDLTLETKTSDVMLNLDIAMPCLQSLSIITRTLDSTDLCGLLKDYIPKLAIIAPCFKYLSIQELLYSRFLRTVRIRRLGDPWKVEDASIFSRIVHLELSICREKSGKILEDLFPCCINLVVLKLKNVNVGTSLDRWEPPSLVPTCLLSSLEALEWRGYKGIYGDKKLM</sequence>
<dbReference type="Pfam" id="PF07723">
    <property type="entry name" value="LRR_2"/>
    <property type="match status" value="1"/>
</dbReference>
<feature type="non-terminal residue" evidence="2">
    <location>
        <position position="422"/>
    </location>
</feature>
<dbReference type="PANTHER" id="PTHR31900:SF30">
    <property type="entry name" value="SUPERFAMILY PROTEIN, PUTATIVE-RELATED"/>
    <property type="match status" value="1"/>
</dbReference>
<dbReference type="Pfam" id="PF08387">
    <property type="entry name" value="FBD"/>
    <property type="match status" value="1"/>
</dbReference>
<dbReference type="CDD" id="cd22160">
    <property type="entry name" value="F-box_AtFBL13-like"/>
    <property type="match status" value="1"/>
</dbReference>
<dbReference type="KEGG" id="crb:17885132"/>
<dbReference type="SUPFAM" id="SSF81383">
    <property type="entry name" value="F-box domain"/>
    <property type="match status" value="1"/>
</dbReference>
<dbReference type="EMBL" id="KB870809">
    <property type="protein sequence ID" value="EOA25540.1"/>
    <property type="molecule type" value="Genomic_DNA"/>
</dbReference>
<organism evidence="2 3">
    <name type="scientific">Capsella rubella</name>
    <dbReference type="NCBI Taxonomy" id="81985"/>
    <lineage>
        <taxon>Eukaryota</taxon>
        <taxon>Viridiplantae</taxon>
        <taxon>Streptophyta</taxon>
        <taxon>Embryophyta</taxon>
        <taxon>Tracheophyta</taxon>
        <taxon>Spermatophyta</taxon>
        <taxon>Magnoliopsida</taxon>
        <taxon>eudicotyledons</taxon>
        <taxon>Gunneridae</taxon>
        <taxon>Pentapetalae</taxon>
        <taxon>rosids</taxon>
        <taxon>malvids</taxon>
        <taxon>Brassicales</taxon>
        <taxon>Brassicaceae</taxon>
        <taxon>Camelineae</taxon>
        <taxon>Capsella</taxon>
    </lineage>
</organism>
<dbReference type="OrthoDB" id="1105558at2759"/>